<reference evidence="2 3" key="1">
    <citation type="journal article" date="2010" name="Stand. Genomic Sci.">
        <title>Complete genome sequence of Cellulomonas flavigena type strain (134).</title>
        <authorList>
            <person name="Abt B."/>
            <person name="Foster B."/>
            <person name="Lapidus A."/>
            <person name="Clum A."/>
            <person name="Sun H."/>
            <person name="Pukall R."/>
            <person name="Lucas S."/>
            <person name="Glavina Del Rio T."/>
            <person name="Nolan M."/>
            <person name="Tice H."/>
            <person name="Cheng J.F."/>
            <person name="Pitluck S."/>
            <person name="Liolios K."/>
            <person name="Ivanova N."/>
            <person name="Mavromatis K."/>
            <person name="Ovchinnikova G."/>
            <person name="Pati A."/>
            <person name="Goodwin L."/>
            <person name="Chen A."/>
            <person name="Palaniappan K."/>
            <person name="Land M."/>
            <person name="Hauser L."/>
            <person name="Chang Y.J."/>
            <person name="Jeffries C.D."/>
            <person name="Rohde M."/>
            <person name="Goker M."/>
            <person name="Woyke T."/>
            <person name="Bristow J."/>
            <person name="Eisen J.A."/>
            <person name="Markowitz V."/>
            <person name="Hugenholtz P."/>
            <person name="Kyrpides N.C."/>
            <person name="Klenk H.P."/>
        </authorList>
    </citation>
    <scope>NUCLEOTIDE SEQUENCE [LARGE SCALE GENOMIC DNA]</scope>
    <source>
        <strain evidence="3">ATCC 482 / DSM 20109 / BCRC 11376 / JCM 18109 / NBRC 3775 / NCIMB 8073 / NRS 134</strain>
    </source>
</reference>
<dbReference type="KEGG" id="cfl:Cfla_0651"/>
<evidence type="ECO:0000313" key="2">
    <source>
        <dbReference type="EMBL" id="ADG73563.1"/>
    </source>
</evidence>
<keyword evidence="1" id="KW-0812">Transmembrane</keyword>
<feature type="transmembrane region" description="Helical" evidence="1">
    <location>
        <begin position="59"/>
        <end position="79"/>
    </location>
</feature>
<dbReference type="EMBL" id="CP001964">
    <property type="protein sequence ID" value="ADG73563.1"/>
    <property type="molecule type" value="Genomic_DNA"/>
</dbReference>
<evidence type="ECO:0000313" key="3">
    <source>
        <dbReference type="Proteomes" id="UP000000849"/>
    </source>
</evidence>
<accession>D5UIR4</accession>
<dbReference type="OrthoDB" id="3293457at2"/>
<keyword evidence="1" id="KW-0472">Membrane</keyword>
<dbReference type="RefSeq" id="WP_013115897.1">
    <property type="nucleotide sequence ID" value="NC_014151.1"/>
</dbReference>
<dbReference type="HOGENOM" id="CLU_996698_0_0_11"/>
<evidence type="ECO:0000256" key="1">
    <source>
        <dbReference type="SAM" id="Phobius"/>
    </source>
</evidence>
<proteinExistence type="predicted"/>
<dbReference type="STRING" id="446466.Cfla_0651"/>
<keyword evidence="3" id="KW-1185">Reference proteome</keyword>
<name>D5UIR4_CELFN</name>
<sequence>MTTDRLTTTLRALDPADTHVDMTRARVRADLDTILATAPSAPATAPARPRAPRPRRTRVAVLAGAAAAAAAALVVAPPLTGGDTAFATWTAVPTALTEQESAAAAEACRDQVQNGAGEGEPALADARVAVSERRGDWTAVVLSGPGGFSALCLSDDSSGLFTGGMVGSVGVSVGSVDVGPRGLRATDLGWGSTGAGAVSLAAGHAGAEVTGVTYRSATHGDVVATVSEGRFALWLPGDELDGASTTGVEVEVTYVDGSTGTQTLTL</sequence>
<gene>
    <name evidence="2" type="ordered locus">Cfla_0651</name>
</gene>
<protein>
    <submittedName>
        <fullName evidence="2">Uncharacterized protein</fullName>
    </submittedName>
</protein>
<dbReference type="eggNOG" id="ENOG5030VJG">
    <property type="taxonomic scope" value="Bacteria"/>
</dbReference>
<dbReference type="Proteomes" id="UP000000849">
    <property type="component" value="Chromosome"/>
</dbReference>
<dbReference type="AlphaFoldDB" id="D5UIR4"/>
<organism evidence="2 3">
    <name type="scientific">Cellulomonas flavigena (strain ATCC 482 / DSM 20109 / BCRC 11376 / JCM 18109 / NBRC 3775 / NCIMB 8073 / NRS 134)</name>
    <dbReference type="NCBI Taxonomy" id="446466"/>
    <lineage>
        <taxon>Bacteria</taxon>
        <taxon>Bacillati</taxon>
        <taxon>Actinomycetota</taxon>
        <taxon>Actinomycetes</taxon>
        <taxon>Micrococcales</taxon>
        <taxon>Cellulomonadaceae</taxon>
        <taxon>Cellulomonas</taxon>
    </lineage>
</organism>
<keyword evidence="1" id="KW-1133">Transmembrane helix</keyword>